<evidence type="ECO:0000313" key="1">
    <source>
        <dbReference type="EMBL" id="CAK0849116.1"/>
    </source>
</evidence>
<reference evidence="1" key="1">
    <citation type="submission" date="2023-10" db="EMBL/GenBank/DDBJ databases">
        <authorList>
            <person name="Chen Y."/>
            <person name="Shah S."/>
            <person name="Dougan E. K."/>
            <person name="Thang M."/>
            <person name="Chan C."/>
        </authorList>
    </citation>
    <scope>NUCLEOTIDE SEQUENCE [LARGE SCALE GENOMIC DNA]</scope>
</reference>
<comment type="caution">
    <text evidence="1">The sequence shown here is derived from an EMBL/GenBank/DDBJ whole genome shotgun (WGS) entry which is preliminary data.</text>
</comment>
<organism evidence="1 2">
    <name type="scientific">Prorocentrum cordatum</name>
    <dbReference type="NCBI Taxonomy" id="2364126"/>
    <lineage>
        <taxon>Eukaryota</taxon>
        <taxon>Sar</taxon>
        <taxon>Alveolata</taxon>
        <taxon>Dinophyceae</taxon>
        <taxon>Prorocentrales</taxon>
        <taxon>Prorocentraceae</taxon>
        <taxon>Prorocentrum</taxon>
    </lineage>
</organism>
<accession>A0ABN9TSJ2</accession>
<evidence type="ECO:0008006" key="3">
    <source>
        <dbReference type="Google" id="ProtNLM"/>
    </source>
</evidence>
<gene>
    <name evidence="1" type="ORF">PCOR1329_LOCUS41883</name>
</gene>
<evidence type="ECO:0000313" key="2">
    <source>
        <dbReference type="Proteomes" id="UP001189429"/>
    </source>
</evidence>
<proteinExistence type="predicted"/>
<dbReference type="Proteomes" id="UP001189429">
    <property type="component" value="Unassembled WGS sequence"/>
</dbReference>
<feature type="non-terminal residue" evidence="1">
    <location>
        <position position="1"/>
    </location>
</feature>
<protein>
    <recommendedName>
        <fullName evidence="3">GPS domain-containing protein</fullName>
    </recommendedName>
</protein>
<keyword evidence="2" id="KW-1185">Reference proteome</keyword>
<dbReference type="EMBL" id="CAUYUJ010015035">
    <property type="protein sequence ID" value="CAK0849116.1"/>
    <property type="molecule type" value="Genomic_DNA"/>
</dbReference>
<name>A0ABN9TSJ2_9DINO</name>
<sequence>PFWLKSRLGTTAVVILSGRFARVMTEAALPPLRMVSPGLYRVSILLMSMFGALAEYEVAGGGSVAVNSGGTSFNSLATLDEDRQMLCYADDANGGTGSCRILLLSSGTIDFVGESHIVTDGPALHISVVTIPSSGLPLVCYVDVAGSSRTTCKVMSTSWPDSISVSVPYVLNSSAYMVADVTPFAVSTITDSDVALICRADEVGRGICAALRVEPDGGIAPASSFMDEWVFDSDHNCSDISLQAFPSSLDVFLLCWRADGDGTCTLLYLDDSTPSFTDIGIRPSVGVYASTASSPAAANYEGRVVVGITRNEGVVCYTDGVSTGGFQCTLLRYNTPEVGGDIVDPLVTDFVVVNTVVVNANPTSWIAGTLWVGDNESAAALVCYAIEEGVTCNILRTTWDGSSHVLIADSANLVNEDPVSSIALGSSGQVGDSVIICYYGEVSGQGECTDLGIVFGTIAETSTTTSLRSTTITLSTQSPAPLTSTSLTISAHTSTTILPMGTTTESATITGESTEFVTLADTAKAEDMAVMQFVSSNQSTLTVTIEGIEVTVVTADQDNVVDDCLFLPYVSNVTGVDIRLPTSLFDALGVESVLAVVAEVPPSAVPAGAGGSEVEGVISITLKSKVDGSTLSVTGLANPILIDLPNVSSGLVCGYFDEDAMEWTSEGVATTPLGTDGTLRCAVTHLTLFGAILKGFLSELECSQVTLLSAESYGELWTLDWSDSVGSVMLHAVLFMYLAMLLTAHACDVRDARAGCWGTADFVVPERVAGQVIDDEPMTPVVRDHAISAMSSGTSIGTDSANVTLTLRQQYTTRVRTTGTKRTHSSGRGTDVVTQSRAVVDAVNEGSRESCGATLQSVLLEVCTSLAQSAEGVQTAMEMSVPFTWGCLSGRVGLADVGEVLAAWSAKQLACASLLMHTEDLDFLLGPEVERELEAPPARRSR</sequence>